<dbReference type="Pfam" id="PF18962">
    <property type="entry name" value="Por_Secre_tail"/>
    <property type="match status" value="1"/>
</dbReference>
<dbReference type="Proteomes" id="UP000321204">
    <property type="component" value="Chromosome"/>
</dbReference>
<dbReference type="Gene3D" id="2.60.40.10">
    <property type="entry name" value="Immunoglobulins"/>
    <property type="match status" value="3"/>
</dbReference>
<dbReference type="InterPro" id="IPR026444">
    <property type="entry name" value="Secre_tail"/>
</dbReference>
<reference evidence="2 3" key="1">
    <citation type="journal article" date="2015" name="Int. J. Syst. Evol. Microbiol.">
        <title>Flavisolibacter ginsenosidimutans sp. nov., with ginsenoside-converting activity isolated from soil used for cultivating ginseng.</title>
        <authorList>
            <person name="Zhao Y."/>
            <person name="Liu Q."/>
            <person name="Kang M.S."/>
            <person name="Jin F."/>
            <person name="Yu H."/>
            <person name="Im W.T."/>
        </authorList>
    </citation>
    <scope>NUCLEOTIDE SEQUENCE [LARGE SCALE GENOMIC DNA]</scope>
    <source>
        <strain evidence="2 3">Gsoil 636</strain>
    </source>
</reference>
<organism evidence="2 3">
    <name type="scientific">Flavisolibacter ginsenosidimutans</name>
    <dbReference type="NCBI Taxonomy" id="661481"/>
    <lineage>
        <taxon>Bacteria</taxon>
        <taxon>Pseudomonadati</taxon>
        <taxon>Bacteroidota</taxon>
        <taxon>Chitinophagia</taxon>
        <taxon>Chitinophagales</taxon>
        <taxon>Chitinophagaceae</taxon>
        <taxon>Flavisolibacter</taxon>
    </lineage>
</organism>
<gene>
    <name evidence="2" type="ORF">FSB75_15150</name>
</gene>
<dbReference type="PROSITE" id="PS50853">
    <property type="entry name" value="FN3"/>
    <property type="match status" value="1"/>
</dbReference>
<dbReference type="NCBIfam" id="TIGR04183">
    <property type="entry name" value="Por_Secre_tail"/>
    <property type="match status" value="1"/>
</dbReference>
<keyword evidence="3" id="KW-1185">Reference proteome</keyword>
<dbReference type="SUPFAM" id="SSF49265">
    <property type="entry name" value="Fibronectin type III"/>
    <property type="match status" value="1"/>
</dbReference>
<dbReference type="InterPro" id="IPR036116">
    <property type="entry name" value="FN3_sf"/>
</dbReference>
<feature type="domain" description="Fibronectin type-III" evidence="1">
    <location>
        <begin position="7"/>
        <end position="103"/>
    </location>
</feature>
<dbReference type="AlphaFoldDB" id="A0A5B8UPH7"/>
<dbReference type="InterPro" id="IPR003961">
    <property type="entry name" value="FN3_dom"/>
</dbReference>
<protein>
    <submittedName>
        <fullName evidence="2">T9SS type A sorting domain-containing protein</fullName>
    </submittedName>
</protein>
<dbReference type="KEGG" id="fgg:FSB75_15150"/>
<evidence type="ECO:0000313" key="2">
    <source>
        <dbReference type="EMBL" id="QEC58544.1"/>
    </source>
</evidence>
<evidence type="ECO:0000313" key="3">
    <source>
        <dbReference type="Proteomes" id="UP000321204"/>
    </source>
</evidence>
<dbReference type="InterPro" id="IPR013783">
    <property type="entry name" value="Ig-like_fold"/>
</dbReference>
<dbReference type="EMBL" id="CP042433">
    <property type="protein sequence ID" value="QEC58544.1"/>
    <property type="molecule type" value="Genomic_DNA"/>
</dbReference>
<proteinExistence type="predicted"/>
<name>A0A5B8UPH7_9BACT</name>
<dbReference type="SMART" id="SM00060">
    <property type="entry name" value="FN3"/>
    <property type="match status" value="2"/>
</dbReference>
<evidence type="ECO:0000259" key="1">
    <source>
        <dbReference type="PROSITE" id="PS50853"/>
    </source>
</evidence>
<accession>A0A5B8UPH7</accession>
<sequence length="1107" mass="114570">MPTNPASPSPVNNASNLFLSGNTVNLTWASNYADNYSIYFGTSSDNLTKLAEIPATSSSYTSPVLSPNTKYYWRVDATNVNGTTTGSVWNFKTANVPITVAGDYRTKASGNWGSGSVTTAIWEVFDGTSWNATSTLPSSSTPTVSIRTGHTVRLNATTSANNVVVESGATLLSGTTTGASGTATVQNLRIANSVNNFGAVGSSSTSTDRVNFEATRNNGTIYVTGTSTYYLNTFSVHTMAQNLEIVVDANLNLTSYLRAFSTTSPSDNSQNDDNVTVTINEGKTVTMGSSGYLHIQSSGNTNATNTISSFGNYTYNINGTLDMRSTGTTAIVAHSTRASVITINTNGTWMLGNAMRLVPATGSSPVGTLNLNIGPNGVVDAGARTISSSNTATNLVVTNSSMPLTVFFNIGGGGLLKSKVANSEVLYPIGSGGTYSPVKLNNSGTADIVGVGVATGFDKPVTNATRMVNKQYSIVPTTTGVAKLDVSLGWITADQGSNFDLSLPTPQARYNTNSWVETPSTLSGAGTVPNPYYVKVSGYTAFGSFAVTNPAVPPVVVTKNFTTNLNEMGSVTITPANIDNGSSDDYAIASMSLDKTTFDCSNVGENTVTLTVTDIHGNQATGTATVFVKDLTPPTAATKNITVNLTGGTATISAADVNNGSADACGIKAISLDKTSFDCSNVGENAVTLTVTDVHGNQASGTAIVVVKDVTLPSVITKNITVNLSSDGKATIAAADVNNGSSDDCGIQSVNLDKSSFDCSNVGENTVVLTVTDTHGNQATGTATVTVKDVTAPTVVTKNITVNLSGGKATITAADIDNGSADACGIKSMSIDKTSFTCASIGTHEVTLTVTDAHNNTANAKAVVTIVGAIPQPGIVVSRNDQTYTGGSATTVFLGYGAQKLNFTATDATSTSSEFSWTPSASLSVTNNASTIFAPSSAGNYPYSVTATNEYGCSASASIVATVFDVRCGTKMDKVILCHKGGKELCIGYEGVQDHLAHGDKLGSCVSPSITSRTVAEPTVVNYESDLFVSPNPATSGTNVSFTLPQAGKYKLELFNVNGVRVKLLQEAVSKVGQNIYKLDASTLTPGLYLIRLTTTDVSLSKQLIVQ</sequence>